<dbReference type="AlphaFoldDB" id="A0A1K1T668"/>
<feature type="region of interest" description="Disordered" evidence="1">
    <location>
        <begin position="1"/>
        <end position="38"/>
    </location>
</feature>
<reference evidence="4" key="1">
    <citation type="submission" date="2016-11" db="EMBL/GenBank/DDBJ databases">
        <authorList>
            <person name="Varghese N."/>
            <person name="Submissions S."/>
        </authorList>
    </citation>
    <scope>NUCLEOTIDE SEQUENCE [LARGE SCALE GENOMIC DNA]</scope>
    <source>
        <strain evidence="4">DSM 44671</strain>
    </source>
</reference>
<accession>A0A1K1T668</accession>
<organism evidence="3 4">
    <name type="scientific">Amycolatopsis australiensis</name>
    <dbReference type="NCBI Taxonomy" id="546364"/>
    <lineage>
        <taxon>Bacteria</taxon>
        <taxon>Bacillati</taxon>
        <taxon>Actinomycetota</taxon>
        <taxon>Actinomycetes</taxon>
        <taxon>Pseudonocardiales</taxon>
        <taxon>Pseudonocardiaceae</taxon>
        <taxon>Amycolatopsis</taxon>
    </lineage>
</organism>
<proteinExistence type="predicted"/>
<evidence type="ECO:0000313" key="3">
    <source>
        <dbReference type="EMBL" id="SFW92121.1"/>
    </source>
</evidence>
<dbReference type="STRING" id="546364.SAMN04489730_8398"/>
<name>A0A1K1T668_9PSEU</name>
<keyword evidence="2" id="KW-0472">Membrane</keyword>
<feature type="transmembrane region" description="Helical" evidence="2">
    <location>
        <begin position="208"/>
        <end position="226"/>
    </location>
</feature>
<protein>
    <submittedName>
        <fullName evidence="3">Uncharacterized protein</fullName>
    </submittedName>
</protein>
<evidence type="ECO:0000313" key="4">
    <source>
        <dbReference type="Proteomes" id="UP000182740"/>
    </source>
</evidence>
<sequence>MFRPGRKPAAGPRPAEGPAVRRLPVARGNHRRRAPDPTTNALVREVFLNRWIPGSHPLLTPFAFAGEGGGTFSDRDFRNMPAPDTIADGPRFVSVQGEGLPIMNTFCLSCRVPLGSADTHCPACGTQAGQTSAEPPPRRVLVSAAPVNDGPPSSVPGRVATGTVVRSAVVRHEPIMSRNFLWAARIAAVLTALTVVPAVAARAPAGELLLVLGGAAVSLLVPGILLRSSMSASVRRSAGGPGWPWTLPLRPAAGADTGPVSSIVVKDVEGAEHTCVARGTFVPRPPAAGAMVEVYGRRDRVGKIVVRQLVSAGTGDIVTPRSPIACRLQRAAECAAVAVWAATACALLVASIR</sequence>
<keyword evidence="2" id="KW-0812">Transmembrane</keyword>
<dbReference type="EMBL" id="FPJG01000006">
    <property type="protein sequence ID" value="SFW92121.1"/>
    <property type="molecule type" value="Genomic_DNA"/>
</dbReference>
<feature type="compositionally biased region" description="Low complexity" evidence="1">
    <location>
        <begin position="7"/>
        <end position="22"/>
    </location>
</feature>
<feature type="transmembrane region" description="Helical" evidence="2">
    <location>
        <begin position="180"/>
        <end position="202"/>
    </location>
</feature>
<evidence type="ECO:0000256" key="2">
    <source>
        <dbReference type="SAM" id="Phobius"/>
    </source>
</evidence>
<keyword evidence="2" id="KW-1133">Transmembrane helix</keyword>
<evidence type="ECO:0000256" key="1">
    <source>
        <dbReference type="SAM" id="MobiDB-lite"/>
    </source>
</evidence>
<dbReference type="Proteomes" id="UP000182740">
    <property type="component" value="Unassembled WGS sequence"/>
</dbReference>
<keyword evidence="4" id="KW-1185">Reference proteome</keyword>
<gene>
    <name evidence="3" type="ORF">SAMN04489730_8398</name>
</gene>